<dbReference type="RefSeq" id="NP_569679.1">
    <property type="nucleotide sequence ID" value="NC_003386.1"/>
</dbReference>
<proteinExistence type="predicted"/>
<keyword evidence="1" id="KW-0150">Chloroplast</keyword>
<accession>Q8W8I8</accession>
<geneLocation type="chloroplast" evidence="1"/>
<name>Q8W8I8_PSINU</name>
<protein>
    <submittedName>
        <fullName evidence="1">Uncharacterized protein</fullName>
    </submittedName>
</protein>
<keyword evidence="1" id="KW-0934">Plastid</keyword>
<evidence type="ECO:0000313" key="1">
    <source>
        <dbReference type="EMBL" id="BAB84288.1"/>
    </source>
</evidence>
<dbReference type="AlphaFoldDB" id="Q8W8I8"/>
<dbReference type="GeneID" id="2545246"/>
<dbReference type="EMBL" id="AP004638">
    <property type="protein sequence ID" value="BAB84288.1"/>
    <property type="molecule type" value="Genomic_DNA"/>
</dbReference>
<sequence length="79" mass="8432">MKRGGPVCVGRIVMMIDCLPPPPLSELSPGKPGGLLSLPLPPIIRGGVYAKPMKWKYFGSSNSGDRAVQGNIVPRRYVG</sequence>
<reference evidence="1" key="1">
    <citation type="submission" date="2002-01" db="EMBL/GenBank/DDBJ databases">
        <title>Complete nucleotide sequence of the chloroplast genome from a fern, Psilotum nudum.</title>
        <authorList>
            <person name="Wakasugi T."/>
            <person name="Nishikawa A."/>
            <person name="Yamada K."/>
            <person name="Sugiura M."/>
        </authorList>
    </citation>
    <scope>NUCLEOTIDE SEQUENCE</scope>
</reference>
<dbReference type="GeneID" id="2545242"/>
<dbReference type="RefSeq" id="NP_569699.1">
    <property type="nucleotide sequence ID" value="NC_003386.1"/>
</dbReference>
<organism evidence="1">
    <name type="scientific">Psilotum nudum</name>
    <name type="common">Whisk fern</name>
    <name type="synonym">Lycopodium nudum</name>
    <dbReference type="NCBI Taxonomy" id="3240"/>
    <lineage>
        <taxon>Eukaryota</taxon>
        <taxon>Viridiplantae</taxon>
        <taxon>Streptophyta</taxon>
        <taxon>Embryophyta</taxon>
        <taxon>Tracheophyta</taxon>
        <taxon>Polypodiopsida</taxon>
        <taxon>Ophioglossidae</taxon>
        <taxon>Psilotales</taxon>
        <taxon>Psilotaceae</taxon>
        <taxon>Psilotum</taxon>
    </lineage>
</organism>
<dbReference type="EMBL" id="AP004638">
    <property type="protein sequence ID" value="BAB84268.1"/>
    <property type="molecule type" value="Genomic_DNA"/>
</dbReference>